<feature type="transmembrane region" description="Helical" evidence="1">
    <location>
        <begin position="53"/>
        <end position="74"/>
    </location>
</feature>
<gene>
    <name evidence="2" type="ORF">RCS74_PI0005</name>
</gene>
<keyword evidence="1" id="KW-0812">Transmembrane</keyword>
<name>A0A2P9EGA0_ECOLX</name>
<reference evidence="3" key="1">
    <citation type="submission" date="2018-02" db="EMBL/GenBank/DDBJ databases">
        <authorList>
            <person name="Cea G.-C."/>
            <person name="William W."/>
        </authorList>
    </citation>
    <scope>NUCLEOTIDE SEQUENCE [LARGE SCALE GENOMIC DNA]</scope>
    <source>
        <strain evidence="3">13942-1</strain>
        <plasmid evidence="3">rcs74_pi</plasmid>
    </source>
</reference>
<proteinExistence type="predicted"/>
<keyword evidence="1" id="KW-0472">Membrane</keyword>
<sequence length="168" mass="19783">MIMSKSDADKIVFILNKHEQACRRLKPVYTVLELAFWISVVLLIIYISGNNYVLTAFLCFAWTVFWVLFLLHYFPKVFFILDRQSLLNLMDATKDSPDVKQELLNRLFSGKRMTGRDEMDICRLLRTNEEEKIRQSELNIIRNFIDEQQLTNSDIPKKSTVLNEDKKG</sequence>
<keyword evidence="2" id="KW-0614">Plasmid</keyword>
<protein>
    <recommendedName>
        <fullName evidence="4">Protein YafA</fullName>
    </recommendedName>
</protein>
<accession>A0A2P9EGA0</accession>
<organism evidence="2 3">
    <name type="scientific">Escherichia coli</name>
    <dbReference type="NCBI Taxonomy" id="562"/>
    <lineage>
        <taxon>Bacteria</taxon>
        <taxon>Pseudomonadati</taxon>
        <taxon>Pseudomonadota</taxon>
        <taxon>Gammaproteobacteria</taxon>
        <taxon>Enterobacterales</taxon>
        <taxon>Enterobacteriaceae</taxon>
        <taxon>Escherichia</taxon>
    </lineage>
</organism>
<keyword evidence="1" id="KW-1133">Transmembrane helix</keyword>
<dbReference type="AlphaFoldDB" id="A0A2P9EGA0"/>
<dbReference type="EMBL" id="LT985283">
    <property type="protein sequence ID" value="SPE02398.1"/>
    <property type="molecule type" value="Genomic_DNA"/>
</dbReference>
<evidence type="ECO:0008006" key="4">
    <source>
        <dbReference type="Google" id="ProtNLM"/>
    </source>
</evidence>
<evidence type="ECO:0000256" key="1">
    <source>
        <dbReference type="SAM" id="Phobius"/>
    </source>
</evidence>
<feature type="transmembrane region" description="Helical" evidence="1">
    <location>
        <begin position="27"/>
        <end position="47"/>
    </location>
</feature>
<evidence type="ECO:0000313" key="2">
    <source>
        <dbReference type="EMBL" id="SPE02398.1"/>
    </source>
</evidence>
<geneLocation type="plasmid" evidence="3">
    <name>rcs74_pi</name>
</geneLocation>
<evidence type="ECO:0000313" key="3">
    <source>
        <dbReference type="Proteomes" id="UP000307735"/>
    </source>
</evidence>
<dbReference type="Proteomes" id="UP000307735">
    <property type="component" value="Plasmid RCS74_pI"/>
</dbReference>